<accession>A0AA38MPF7</accession>
<evidence type="ECO:0000256" key="4">
    <source>
        <dbReference type="ARBA" id="ARBA00022989"/>
    </source>
</evidence>
<evidence type="ECO:0000256" key="5">
    <source>
        <dbReference type="ARBA" id="ARBA00023136"/>
    </source>
</evidence>
<evidence type="ECO:0000256" key="1">
    <source>
        <dbReference type="ARBA" id="ARBA00004651"/>
    </source>
</evidence>
<keyword evidence="7" id="KW-0325">Glycoprotein</keyword>
<dbReference type="InterPro" id="IPR052192">
    <property type="entry name" value="Insect_Ionotropic_Sensory_Rcpt"/>
</dbReference>
<feature type="transmembrane region" description="Helical" evidence="8">
    <location>
        <begin position="246"/>
        <end position="269"/>
    </location>
</feature>
<comment type="caution">
    <text evidence="9">The sequence shown here is derived from an EMBL/GenBank/DDBJ whole genome shotgun (WGS) entry which is preliminary data.</text>
</comment>
<proteinExistence type="predicted"/>
<evidence type="ECO:0000256" key="7">
    <source>
        <dbReference type="ARBA" id="ARBA00023180"/>
    </source>
</evidence>
<dbReference type="PANTHER" id="PTHR42643:SF35">
    <property type="entry name" value="IONOTROPIC RECEPTOR 68A, ISOFORM A"/>
    <property type="match status" value="1"/>
</dbReference>
<gene>
    <name evidence="9" type="ORF">Zmor_007463</name>
</gene>
<evidence type="ECO:0000313" key="9">
    <source>
        <dbReference type="EMBL" id="KAJ3663157.1"/>
    </source>
</evidence>
<name>A0AA38MPF7_9CUCU</name>
<dbReference type="SUPFAM" id="SSF53850">
    <property type="entry name" value="Periplasmic binding protein-like II"/>
    <property type="match status" value="1"/>
</dbReference>
<keyword evidence="3 8" id="KW-0812">Transmembrane</keyword>
<protein>
    <submittedName>
        <fullName evidence="9">Uncharacterized protein</fullName>
    </submittedName>
</protein>
<sequence>MDVLTIFLKENNCPSIIVDENFIETDDEVIKSKDSFIFINNITGVDESIDQIRGYTFWSSRSHNHFIICSSVDNTNFLPNLLQTIWENRIVNFVVVFVFDFLQIFSFNPFKNEMLNLTRRRRNFFPNKVKNLYGHQLRVSLWADWPLTVHENGEWSGDDYEMLQLVMEMVNATLAIVEPPSILNYAGLIKDVQTNNSDFCFTTFFLRQKNETPSNIECSYPHEKNEFVVLIPYDSNHIKKTTVMSIFYPSVWATFTVLLILTALVSSFSQQSIRHFIKFFLYSFGVVIGSVFPFLQKRNLSLKVNVIVFIWNCIVFRTAFQSFLISTSMTPSSYVHIKTIPELRDSQIQIRATRTMINLIPRDYNLQEQIVPIDLNKRQAQLKARETSAAFLINSFKAEKLIVYWKNLKSASPFYMMQQALLPGSGTFIFQKHSPYLDTINECLQFQKQFGLSKEKTGHDKTRKTEGGVVPLSLKHLQFIFSVLVWGLVVAFFVFLGEIIHEKIFVSKTDLGSF</sequence>
<keyword evidence="2" id="KW-1003">Cell membrane</keyword>
<feature type="transmembrane region" description="Helical" evidence="8">
    <location>
        <begin position="479"/>
        <end position="500"/>
    </location>
</feature>
<feature type="transmembrane region" description="Helical" evidence="8">
    <location>
        <begin position="307"/>
        <end position="325"/>
    </location>
</feature>
<comment type="subcellular location">
    <subcellularLocation>
        <location evidence="1">Cell membrane</location>
        <topology evidence="1">Multi-pass membrane protein</topology>
    </subcellularLocation>
</comment>
<dbReference type="EMBL" id="JALNTZ010000002">
    <property type="protein sequence ID" value="KAJ3663157.1"/>
    <property type="molecule type" value="Genomic_DNA"/>
</dbReference>
<organism evidence="9 10">
    <name type="scientific">Zophobas morio</name>
    <dbReference type="NCBI Taxonomy" id="2755281"/>
    <lineage>
        <taxon>Eukaryota</taxon>
        <taxon>Metazoa</taxon>
        <taxon>Ecdysozoa</taxon>
        <taxon>Arthropoda</taxon>
        <taxon>Hexapoda</taxon>
        <taxon>Insecta</taxon>
        <taxon>Pterygota</taxon>
        <taxon>Neoptera</taxon>
        <taxon>Endopterygota</taxon>
        <taxon>Coleoptera</taxon>
        <taxon>Polyphaga</taxon>
        <taxon>Cucujiformia</taxon>
        <taxon>Tenebrionidae</taxon>
        <taxon>Zophobas</taxon>
    </lineage>
</organism>
<dbReference type="Proteomes" id="UP001168821">
    <property type="component" value="Unassembled WGS sequence"/>
</dbReference>
<dbReference type="GO" id="GO:0005886">
    <property type="term" value="C:plasma membrane"/>
    <property type="evidence" value="ECO:0007669"/>
    <property type="project" value="UniProtKB-SubCell"/>
</dbReference>
<keyword evidence="10" id="KW-1185">Reference proteome</keyword>
<evidence type="ECO:0000256" key="6">
    <source>
        <dbReference type="ARBA" id="ARBA00023170"/>
    </source>
</evidence>
<keyword evidence="6" id="KW-0675">Receptor</keyword>
<keyword evidence="5 8" id="KW-0472">Membrane</keyword>
<dbReference type="AlphaFoldDB" id="A0AA38MPF7"/>
<keyword evidence="4 8" id="KW-1133">Transmembrane helix</keyword>
<dbReference type="PANTHER" id="PTHR42643">
    <property type="entry name" value="IONOTROPIC RECEPTOR 20A-RELATED"/>
    <property type="match status" value="1"/>
</dbReference>
<reference evidence="9" key="1">
    <citation type="journal article" date="2023" name="G3 (Bethesda)">
        <title>Whole genome assemblies of Zophobas morio and Tenebrio molitor.</title>
        <authorList>
            <person name="Kaur S."/>
            <person name="Stinson S.A."/>
            <person name="diCenzo G.C."/>
        </authorList>
    </citation>
    <scope>NUCLEOTIDE SEQUENCE</scope>
    <source>
        <strain evidence="9">QUZm001</strain>
    </source>
</reference>
<evidence type="ECO:0000256" key="3">
    <source>
        <dbReference type="ARBA" id="ARBA00022692"/>
    </source>
</evidence>
<evidence type="ECO:0000256" key="2">
    <source>
        <dbReference type="ARBA" id="ARBA00022475"/>
    </source>
</evidence>
<feature type="transmembrane region" description="Helical" evidence="8">
    <location>
        <begin position="275"/>
        <end position="295"/>
    </location>
</feature>
<evidence type="ECO:0000313" key="10">
    <source>
        <dbReference type="Proteomes" id="UP001168821"/>
    </source>
</evidence>
<evidence type="ECO:0000256" key="8">
    <source>
        <dbReference type="SAM" id="Phobius"/>
    </source>
</evidence>